<dbReference type="PANTHER" id="PTHR46504">
    <property type="entry name" value="TRNASE Z TRZ1"/>
    <property type="match status" value="1"/>
</dbReference>
<gene>
    <name evidence="1" type="ORF">Catovirus_2_121</name>
</gene>
<organism evidence="1">
    <name type="scientific">Catovirus CTV1</name>
    <dbReference type="NCBI Taxonomy" id="1977631"/>
    <lineage>
        <taxon>Viruses</taxon>
        <taxon>Varidnaviria</taxon>
        <taxon>Bamfordvirae</taxon>
        <taxon>Nucleocytoviricota</taxon>
        <taxon>Megaviricetes</taxon>
        <taxon>Imitervirales</taxon>
        <taxon>Mimiviridae</taxon>
        <taxon>Klosneuvirinae</taxon>
        <taxon>Catovirus</taxon>
    </lineage>
</organism>
<dbReference type="SUPFAM" id="SSF56281">
    <property type="entry name" value="Metallo-hydrolase/oxidoreductase"/>
    <property type="match status" value="1"/>
</dbReference>
<reference evidence="1" key="1">
    <citation type="journal article" date="2017" name="Science">
        <title>Giant viruses with an expanded complement of translation system components.</title>
        <authorList>
            <person name="Schulz F."/>
            <person name="Yutin N."/>
            <person name="Ivanova N.N."/>
            <person name="Ortega D.R."/>
            <person name="Lee T.K."/>
            <person name="Vierheilig J."/>
            <person name="Daims H."/>
            <person name="Horn M."/>
            <person name="Wagner M."/>
            <person name="Jensen G.J."/>
            <person name="Kyrpides N.C."/>
            <person name="Koonin E.V."/>
            <person name="Woyke T."/>
        </authorList>
    </citation>
    <scope>NUCLEOTIDE SEQUENCE</scope>
    <source>
        <strain evidence="1">CTV1</strain>
    </source>
</reference>
<dbReference type="PANTHER" id="PTHR46504:SF2">
    <property type="entry name" value="TRNASE Z TRZ1"/>
    <property type="match status" value="1"/>
</dbReference>
<accession>A0A1V0SBU2</accession>
<name>A0A1V0SBU2_9VIRU</name>
<sequence length="294" mass="34642">MQSNLNNESPEQIYWNKVKHFKLPGLPYTLTGYSQAAKNTGFYIPELRMMLDCGVPNSYSPESIFITHCHLDHSGEIPRTLIDTGKVQPVIVVPKVYHDQVRNYIHATYCLTKNNPNPRIHSRYKLLSVVPEERPTIRVKNMEWIIDIVKCNHSVPCVGFGFSEIRNKLKDEYLNKSSDELRDLRRNGIEICDKKECPLFCFLGDTDHTIFENKDIVEKLDKYNIIIIECTFLDDEHIEHAIDDKHMHWTKLKSYVQKHTNTTFILIHFSARYTRDYIVKFFEREKHNNIVVWV</sequence>
<dbReference type="InterPro" id="IPR036866">
    <property type="entry name" value="RibonucZ/Hydroxyglut_hydro"/>
</dbReference>
<evidence type="ECO:0000313" key="1">
    <source>
        <dbReference type="EMBL" id="ARF09172.1"/>
    </source>
</evidence>
<dbReference type="Gene3D" id="3.60.15.10">
    <property type="entry name" value="Ribonuclease Z/Hydroxyacylglutathione hydrolase-like"/>
    <property type="match status" value="1"/>
</dbReference>
<dbReference type="EMBL" id="KY684084">
    <property type="protein sequence ID" value="ARF09172.1"/>
    <property type="molecule type" value="Genomic_DNA"/>
</dbReference>
<proteinExistence type="predicted"/>
<protein>
    <submittedName>
        <fullName evidence="1">Beta-lactamase superfamily domain</fullName>
    </submittedName>
</protein>